<reference evidence="3" key="1">
    <citation type="journal article" date="2019" name="Int. J. Syst. Evol. Microbiol.">
        <title>The Global Catalogue of Microorganisms (GCM) 10K type strain sequencing project: providing services to taxonomists for standard genome sequencing and annotation.</title>
        <authorList>
            <consortium name="The Broad Institute Genomics Platform"/>
            <consortium name="The Broad Institute Genome Sequencing Center for Infectious Disease"/>
            <person name="Wu L."/>
            <person name="Ma J."/>
        </authorList>
    </citation>
    <scope>NUCLEOTIDE SEQUENCE [LARGE SCALE GENOMIC DNA]</scope>
    <source>
        <strain evidence="3">NBRC 105830</strain>
    </source>
</reference>
<feature type="region of interest" description="Disordered" evidence="1">
    <location>
        <begin position="362"/>
        <end position="389"/>
    </location>
</feature>
<dbReference type="RefSeq" id="WP_284284872.1">
    <property type="nucleotide sequence ID" value="NZ_BSUJ01000001.1"/>
</dbReference>
<dbReference type="EMBL" id="BSUJ01000001">
    <property type="protein sequence ID" value="GMA21360.1"/>
    <property type="molecule type" value="Genomic_DNA"/>
</dbReference>
<comment type="caution">
    <text evidence="2">The sequence shown here is derived from an EMBL/GenBank/DDBJ whole genome shotgun (WGS) entry which is preliminary data.</text>
</comment>
<sequence length="454" mass="47231">MAEQHGVVFPLSGDPGASPDDDARRSTSLAGQQIVAAALRAVDPLGAAAAERESSWRQGYPVHFRRLVEAGLVTPLPGVDRAAGSQPAAPADPARPTADPAHANPAADHANPTADPAVAIARTGLAAVHDTMRWRPDPEGPDQPLTSAFGEPGALGSEGSTGSGAERLGTGVVVGEGARETSLTIPYQGERLGGDALRARLDTWAADGVIEPGVATAVEAVLAEPDWLDLRDTTVAVLGAGAEMGPLQSLLRWGADVVGVDLPRTELWRRVLMHGRRGAGRLIVPCSGPQASTDPQPVPERCGADLLHQVDAVERWLQELSGPFVLGNYVYADGATNVRVATAVDAWVSACGRPVGMSAWRSSRRRPTCSSSRRPRSSSRERPTPPGGSGTWCAVRCGPCRVAGCCVGSTPRVAPSARASATASCRSRARTTCWPSGSIGGARRRQPPTGRSSR</sequence>
<evidence type="ECO:0000256" key="1">
    <source>
        <dbReference type="SAM" id="MobiDB-lite"/>
    </source>
</evidence>
<evidence type="ECO:0000313" key="3">
    <source>
        <dbReference type="Proteomes" id="UP001157109"/>
    </source>
</evidence>
<accession>A0ABQ6HUX8</accession>
<keyword evidence="3" id="KW-1185">Reference proteome</keyword>
<name>A0ABQ6HUX8_9MICO</name>
<feature type="region of interest" description="Disordered" evidence="1">
    <location>
        <begin position="1"/>
        <end position="29"/>
    </location>
</feature>
<evidence type="ECO:0000313" key="2">
    <source>
        <dbReference type="EMBL" id="GMA21360.1"/>
    </source>
</evidence>
<feature type="compositionally biased region" description="Basic residues" evidence="1">
    <location>
        <begin position="362"/>
        <end position="377"/>
    </location>
</feature>
<organism evidence="2 3">
    <name type="scientific">Arsenicicoccus piscis</name>
    <dbReference type="NCBI Taxonomy" id="673954"/>
    <lineage>
        <taxon>Bacteria</taxon>
        <taxon>Bacillati</taxon>
        <taxon>Actinomycetota</taxon>
        <taxon>Actinomycetes</taxon>
        <taxon>Micrococcales</taxon>
        <taxon>Intrasporangiaceae</taxon>
        <taxon>Arsenicicoccus</taxon>
    </lineage>
</organism>
<proteinExistence type="predicted"/>
<feature type="compositionally biased region" description="Low complexity" evidence="1">
    <location>
        <begin position="87"/>
        <end position="112"/>
    </location>
</feature>
<protein>
    <submittedName>
        <fullName evidence="2">Uncharacterized protein</fullName>
    </submittedName>
</protein>
<gene>
    <name evidence="2" type="ORF">GCM10025862_33810</name>
</gene>
<dbReference type="Proteomes" id="UP001157109">
    <property type="component" value="Unassembled WGS sequence"/>
</dbReference>
<feature type="region of interest" description="Disordered" evidence="1">
    <location>
        <begin position="133"/>
        <end position="167"/>
    </location>
</feature>
<feature type="region of interest" description="Disordered" evidence="1">
    <location>
        <begin position="78"/>
        <end position="112"/>
    </location>
</feature>